<dbReference type="AlphaFoldDB" id="A0A140LC38"/>
<comment type="caution">
    <text evidence="1">The sequence shown here is derived from an EMBL/GenBank/DDBJ whole genome shotgun (WGS) entry which is preliminary data.</text>
</comment>
<proteinExistence type="predicted"/>
<reference evidence="1 2" key="1">
    <citation type="submission" date="2015-12" db="EMBL/GenBank/DDBJ databases">
        <title>Draft genome sequence of the thermoanaerobe Thermotalea metallivorans, an isolate from the runoff channel of the Great Artesian Basin, Australia.</title>
        <authorList>
            <person name="Patel B.K."/>
        </authorList>
    </citation>
    <scope>NUCLEOTIDE SEQUENCE [LARGE SCALE GENOMIC DNA]</scope>
    <source>
        <strain evidence="1 2">B2-1</strain>
    </source>
</reference>
<evidence type="ECO:0000313" key="2">
    <source>
        <dbReference type="Proteomes" id="UP000070456"/>
    </source>
</evidence>
<dbReference type="Proteomes" id="UP000070456">
    <property type="component" value="Unassembled WGS sequence"/>
</dbReference>
<protein>
    <submittedName>
        <fullName evidence="1">Uncharacterized protein</fullName>
    </submittedName>
</protein>
<gene>
    <name evidence="1" type="ORF">AN619_03010</name>
</gene>
<organism evidence="1 2">
    <name type="scientific">Thermotalea metallivorans</name>
    <dbReference type="NCBI Taxonomy" id="520762"/>
    <lineage>
        <taxon>Bacteria</taxon>
        <taxon>Bacillati</taxon>
        <taxon>Bacillota</taxon>
        <taxon>Clostridia</taxon>
        <taxon>Peptostreptococcales</taxon>
        <taxon>Thermotaleaceae</taxon>
        <taxon>Thermotalea</taxon>
    </lineage>
</organism>
<keyword evidence="2" id="KW-1185">Reference proteome</keyword>
<dbReference type="RefSeq" id="WP_068554394.1">
    <property type="nucleotide sequence ID" value="NZ_LOEE01000007.1"/>
</dbReference>
<name>A0A140LC38_9FIRM</name>
<sequence length="239" mass="26552">MAGFRTAIQRYVSRGSLPNTIAGARATFTIPTSPNLYDAGNVLYFLLNVNANATYYGNYDGGIYKQDGKWHAFIKGNGNPGWNAVEISNMDGQTVDIKLLARKYTISSTTYYDLDLFLNGTRKLSIQDFSGKYIKSIYEDVIAVTSAEINIVPAENNWTNFNNNRHSYIKYGSFNNAYPVNRDGTDYTGASYRVIKNCDTDYPSGKNYSYLVDSVCSIHTSGARNINSTLDISKAGNVF</sequence>
<accession>A0A140LC38</accession>
<evidence type="ECO:0000313" key="1">
    <source>
        <dbReference type="EMBL" id="KXG78113.1"/>
    </source>
</evidence>
<dbReference type="EMBL" id="LOEE01000007">
    <property type="protein sequence ID" value="KXG78113.1"/>
    <property type="molecule type" value="Genomic_DNA"/>
</dbReference>
<dbReference type="OrthoDB" id="307864at2"/>